<evidence type="ECO:0000313" key="3">
    <source>
        <dbReference type="EMBL" id="MBP1465508.1"/>
    </source>
</evidence>
<organism evidence="3 4">
    <name type="scientific">Candidatus Chloroploca mongolica</name>
    <dbReference type="NCBI Taxonomy" id="2528176"/>
    <lineage>
        <taxon>Bacteria</taxon>
        <taxon>Bacillati</taxon>
        <taxon>Chloroflexota</taxon>
        <taxon>Chloroflexia</taxon>
        <taxon>Chloroflexales</taxon>
        <taxon>Chloroflexineae</taxon>
        <taxon>Oscillochloridaceae</taxon>
        <taxon>Candidatus Chloroploca</taxon>
    </lineage>
</organism>
<keyword evidence="2" id="KW-0472">Membrane</keyword>
<comment type="caution">
    <text evidence="3">The sequence shown here is derived from an EMBL/GenBank/DDBJ whole genome shotgun (WGS) entry which is preliminary data.</text>
</comment>
<feature type="transmembrane region" description="Helical" evidence="2">
    <location>
        <begin position="334"/>
        <end position="354"/>
    </location>
</feature>
<keyword evidence="3" id="KW-0808">Transferase</keyword>
<feature type="transmembrane region" description="Helical" evidence="2">
    <location>
        <begin position="484"/>
        <end position="503"/>
    </location>
</feature>
<keyword evidence="4" id="KW-1185">Reference proteome</keyword>
<evidence type="ECO:0000256" key="1">
    <source>
        <dbReference type="SAM" id="MobiDB-lite"/>
    </source>
</evidence>
<sequence length="767" mass="82298">MESLSEERRTPHADPAANEASEPGQTQSVAKGKLRVNITALLIQAGLVVLVILLSWAGFQTDTPMRIPAISSTPGLYDGLLNFEESEAGLFRWTDGAGEVCVPHAGSAARSLVTTQISGAYALPLGIETATLRPGNGPGVPIALPPQPRHYTLLTGGDQQAGADLCLTIESPTVLDPNNNRALGVQFFSFTGIHLPIAGPVTPAVSQIIVNLALAFAAFWLMRLLRTPVWVAGVIVAGGIVAYGMAVATGLVPAGPGVVRMQIPVALGLAGAVAGLLGVRSITGAKPTLSLLQRDLLGMAFWSIMLVGGINLVQRANGHHSVWPLKAGVYPEPYWTWLVILPTLLFVGWLWLVMRLSLQGARMARLGAALVLLGAVLVPVALEVTVLGHDSLYEVFRDSEYDYQQDTWRVAGDPIGFLGRYVEEAPDMALHNSNHPPGSVLLLWGVEQIFGPGAVATSWLAIILSALSAAAALWLGWKLGGPRLALVAGAIFVAMPGHLVYSVTSMDGVFNALNALTAVAFFFALERNAKPWMALLAGSLAALGVFFSYVATQLFFFGVAAVILSLIRAWHAEGRPSLGPLVRHMLRQSVLAGVVLVSFYLLIYLVSGFNIIEASREATAINAPVVGKQLIEGPVDQAFLPPNFAFYVKYLGANIGPYFWYLAPWGMGAFAALIIAGSRRLQGREPLNPFDLVLLSTAFCVLGMWVGGLFNREVERIWGFTYPLLAVVLAHYALQGEARQRQWRAWLFPLLFFAQGAVIKMLLNTAW</sequence>
<feature type="transmembrane region" description="Helical" evidence="2">
    <location>
        <begin position="366"/>
        <end position="387"/>
    </location>
</feature>
<reference evidence="3 4" key="1">
    <citation type="submission" date="2021-03" db="EMBL/GenBank/DDBJ databases">
        <authorList>
            <person name="Grouzdev D.S."/>
        </authorList>
    </citation>
    <scope>NUCLEOTIDE SEQUENCE [LARGE SCALE GENOMIC DNA]</scope>
    <source>
        <strain evidence="3 4">M50-1</strain>
    </source>
</reference>
<feature type="transmembrane region" description="Helical" evidence="2">
    <location>
        <begin position="716"/>
        <end position="734"/>
    </location>
</feature>
<feature type="transmembrane region" description="Helical" evidence="2">
    <location>
        <begin position="295"/>
        <end position="314"/>
    </location>
</feature>
<dbReference type="GO" id="GO:0016757">
    <property type="term" value="F:glycosyltransferase activity"/>
    <property type="evidence" value="ECO:0007669"/>
    <property type="project" value="UniProtKB-KW"/>
</dbReference>
<dbReference type="RefSeq" id="WP_135477546.1">
    <property type="nucleotide sequence ID" value="NZ_SIJK02000009.1"/>
</dbReference>
<feature type="transmembrane region" description="Helical" evidence="2">
    <location>
        <begin position="590"/>
        <end position="612"/>
    </location>
</feature>
<name>A0ABS4D7V3_9CHLR</name>
<feature type="compositionally biased region" description="Basic and acidic residues" evidence="1">
    <location>
        <begin position="1"/>
        <end position="12"/>
    </location>
</feature>
<feature type="transmembrane region" description="Helical" evidence="2">
    <location>
        <begin position="263"/>
        <end position="283"/>
    </location>
</feature>
<feature type="transmembrane region" description="Helical" evidence="2">
    <location>
        <begin position="449"/>
        <end position="477"/>
    </location>
</feature>
<feature type="transmembrane region" description="Helical" evidence="2">
    <location>
        <begin position="38"/>
        <end position="59"/>
    </location>
</feature>
<feature type="transmembrane region" description="Helical" evidence="2">
    <location>
        <begin position="746"/>
        <end position="763"/>
    </location>
</feature>
<feature type="transmembrane region" description="Helical" evidence="2">
    <location>
        <begin position="690"/>
        <end position="710"/>
    </location>
</feature>
<feature type="transmembrane region" description="Helical" evidence="2">
    <location>
        <begin position="204"/>
        <end position="222"/>
    </location>
</feature>
<evidence type="ECO:0000313" key="4">
    <source>
        <dbReference type="Proteomes" id="UP001193081"/>
    </source>
</evidence>
<keyword evidence="2" id="KW-0812">Transmembrane</keyword>
<accession>A0ABS4D7V3</accession>
<feature type="region of interest" description="Disordered" evidence="1">
    <location>
        <begin position="1"/>
        <end position="29"/>
    </location>
</feature>
<proteinExistence type="predicted"/>
<gene>
    <name evidence="3" type="ORF">EYB53_007300</name>
</gene>
<feature type="transmembrane region" description="Helical" evidence="2">
    <location>
        <begin position="229"/>
        <end position="251"/>
    </location>
</feature>
<dbReference type="EC" id="2.4.-.-" evidence="3"/>
<evidence type="ECO:0000256" key="2">
    <source>
        <dbReference type="SAM" id="Phobius"/>
    </source>
</evidence>
<feature type="transmembrane region" description="Helical" evidence="2">
    <location>
        <begin position="658"/>
        <end position="678"/>
    </location>
</feature>
<keyword evidence="3" id="KW-0328">Glycosyltransferase</keyword>
<feature type="transmembrane region" description="Helical" evidence="2">
    <location>
        <begin position="554"/>
        <end position="570"/>
    </location>
</feature>
<dbReference type="EMBL" id="SIJK02000009">
    <property type="protein sequence ID" value="MBP1465508.1"/>
    <property type="molecule type" value="Genomic_DNA"/>
</dbReference>
<keyword evidence="2" id="KW-1133">Transmembrane helix</keyword>
<dbReference type="Proteomes" id="UP001193081">
    <property type="component" value="Unassembled WGS sequence"/>
</dbReference>
<protein>
    <submittedName>
        <fullName evidence="3">Glycosyltransferase family 39 protein</fullName>
        <ecNumber evidence="3">2.4.-.-</ecNumber>
    </submittedName>
</protein>
<feature type="transmembrane region" description="Helical" evidence="2">
    <location>
        <begin position="509"/>
        <end position="525"/>
    </location>
</feature>